<comment type="caution">
    <text evidence="4">The sequence shown here is derived from an EMBL/GenBank/DDBJ whole genome shotgun (WGS) entry which is preliminary data.</text>
</comment>
<dbReference type="InterPro" id="IPR043358">
    <property type="entry name" value="GNL1-like"/>
</dbReference>
<keyword evidence="5" id="KW-1185">Reference proteome</keyword>
<evidence type="ECO:0000256" key="1">
    <source>
        <dbReference type="ARBA" id="ARBA00022741"/>
    </source>
</evidence>
<dbReference type="GO" id="GO:0005525">
    <property type="term" value="F:GTP binding"/>
    <property type="evidence" value="ECO:0007669"/>
    <property type="project" value="UniProtKB-KW"/>
</dbReference>
<dbReference type="OrthoDB" id="61815at2759"/>
<keyword evidence="2" id="KW-0342">GTP-binding</keyword>
<dbReference type="Gene3D" id="3.40.50.300">
    <property type="entry name" value="P-loop containing nucleotide triphosphate hydrolases"/>
    <property type="match status" value="1"/>
</dbReference>
<evidence type="ECO:0000313" key="4">
    <source>
        <dbReference type="EMBL" id="EPR80102.1"/>
    </source>
</evidence>
<dbReference type="SUPFAM" id="SSF52540">
    <property type="entry name" value="P-loop containing nucleoside triphosphate hydrolases"/>
    <property type="match status" value="1"/>
</dbReference>
<protein>
    <submittedName>
        <fullName evidence="4">GTP-binding protein</fullName>
    </submittedName>
</protein>
<dbReference type="VEuPathDB" id="MicrosporidiaDB:SLOPH_2200"/>
<dbReference type="EMBL" id="ATCN01000012">
    <property type="protein sequence ID" value="EPR80102.1"/>
    <property type="molecule type" value="Genomic_DNA"/>
</dbReference>
<accession>S7WEB0</accession>
<dbReference type="InterPro" id="IPR030378">
    <property type="entry name" value="G_CP_dom"/>
</dbReference>
<dbReference type="InterPro" id="IPR027417">
    <property type="entry name" value="P-loop_NTPase"/>
</dbReference>
<proteinExistence type="predicted"/>
<dbReference type="Pfam" id="PF01926">
    <property type="entry name" value="MMR_HSR1"/>
    <property type="match status" value="1"/>
</dbReference>
<gene>
    <name evidence="4" type="ORF">SLOPH_2200</name>
</gene>
<dbReference type="STRING" id="1358809.S7WEB0"/>
<keyword evidence="1" id="KW-0547">Nucleotide-binding</keyword>
<sequence length="320" mass="37664">MKIKGSFGRDLLRKRFVDPYIKKKKKDKSSVIEDDNIAYVIEEKKIFESGSEKTIIDKFGFIPPRVKDNEEFIFGKWRLFHGNKIFERNIEIWRQFWIACERADVIIQVLDARDPFFFYIPELEHQNKTSITLINKSDLISEKEKEFLKSKFKEQVIFYSCKENENLIDILNEKISKENPTIALIGYPNVGKSSLINKITKDKRCKESSTPGKTKYIQTFIVDTLTIIDTPGIVFPIHEKNNLILHGIINIDQTRELLNVKDFVIEYLGLENLINFYKLKETTKEEFYDELENKIKKDCGQCIKIIVKDFFHGKIKKSIE</sequence>
<organism evidence="4 5">
    <name type="scientific">Spraguea lophii (strain 42_110)</name>
    <name type="common">Microsporidian parasite</name>
    <dbReference type="NCBI Taxonomy" id="1358809"/>
    <lineage>
        <taxon>Eukaryota</taxon>
        <taxon>Fungi</taxon>
        <taxon>Fungi incertae sedis</taxon>
        <taxon>Microsporidia</taxon>
        <taxon>Spragueidae</taxon>
        <taxon>Spraguea</taxon>
    </lineage>
</organism>
<dbReference type="PROSITE" id="PS51721">
    <property type="entry name" value="G_CP"/>
    <property type="match status" value="1"/>
</dbReference>
<name>S7WEB0_SPRLO</name>
<evidence type="ECO:0000259" key="3">
    <source>
        <dbReference type="PROSITE" id="PS51721"/>
    </source>
</evidence>
<dbReference type="PANTHER" id="PTHR45709">
    <property type="entry name" value="LARGE SUBUNIT GTPASE 1 HOMOLOG-RELATED"/>
    <property type="match status" value="1"/>
</dbReference>
<dbReference type="OMA" id="HISAVNN"/>
<dbReference type="AlphaFoldDB" id="S7WEB0"/>
<evidence type="ECO:0000256" key="2">
    <source>
        <dbReference type="ARBA" id="ARBA00023134"/>
    </source>
</evidence>
<dbReference type="InterPro" id="IPR006073">
    <property type="entry name" value="GTP-bd"/>
</dbReference>
<feature type="domain" description="CP-type G" evidence="3">
    <location>
        <begin position="93"/>
        <end position="236"/>
    </location>
</feature>
<dbReference type="PRINTS" id="PR00326">
    <property type="entry name" value="GTP1OBG"/>
</dbReference>
<dbReference type="GO" id="GO:0003924">
    <property type="term" value="F:GTPase activity"/>
    <property type="evidence" value="ECO:0007669"/>
    <property type="project" value="InterPro"/>
</dbReference>
<dbReference type="HOGENOM" id="CLU_047739_0_0_1"/>
<dbReference type="Proteomes" id="UP000014978">
    <property type="component" value="Unassembled WGS sequence"/>
</dbReference>
<reference evidence="5" key="1">
    <citation type="journal article" date="2013" name="PLoS Genet.">
        <title>The genome of Spraguea lophii and the basis of host-microsporidian interactions.</title>
        <authorList>
            <person name="Campbell S.E."/>
            <person name="Williams T.A."/>
            <person name="Yousuf A."/>
            <person name="Soanes D.M."/>
            <person name="Paszkiewicz K.H."/>
            <person name="Williams B.A.P."/>
        </authorList>
    </citation>
    <scope>NUCLEOTIDE SEQUENCE [LARGE SCALE GENOMIC DNA]</scope>
    <source>
        <strain evidence="5">42_110</strain>
    </source>
</reference>
<dbReference type="InParanoid" id="S7WEB0"/>
<evidence type="ECO:0000313" key="5">
    <source>
        <dbReference type="Proteomes" id="UP000014978"/>
    </source>
</evidence>